<name>A0A395LKL0_9SPHN</name>
<comment type="caution">
    <text evidence="2">The sequence shown here is derived from an EMBL/GenBank/DDBJ whole genome shotgun (WGS) entry which is preliminary data.</text>
</comment>
<feature type="transmembrane region" description="Helical" evidence="1">
    <location>
        <begin position="60"/>
        <end position="78"/>
    </location>
</feature>
<gene>
    <name evidence="2" type="ORF">DL238_04255</name>
</gene>
<keyword evidence="3" id="KW-1185">Reference proteome</keyword>
<proteinExistence type="predicted"/>
<accession>A0A395LKL0</accession>
<dbReference type="EMBL" id="QRBB01000001">
    <property type="protein sequence ID" value="RDS76897.1"/>
    <property type="molecule type" value="Genomic_DNA"/>
</dbReference>
<evidence type="ECO:0008006" key="4">
    <source>
        <dbReference type="Google" id="ProtNLM"/>
    </source>
</evidence>
<keyword evidence="1" id="KW-1133">Transmembrane helix</keyword>
<dbReference type="RefSeq" id="WP_115491121.1">
    <property type="nucleotide sequence ID" value="NZ_JACHWW010000001.1"/>
</dbReference>
<feature type="transmembrane region" description="Helical" evidence="1">
    <location>
        <begin position="29"/>
        <end position="48"/>
    </location>
</feature>
<evidence type="ECO:0000256" key="1">
    <source>
        <dbReference type="SAM" id="Phobius"/>
    </source>
</evidence>
<dbReference type="Proteomes" id="UP000254101">
    <property type="component" value="Unassembled WGS sequence"/>
</dbReference>
<evidence type="ECO:0000313" key="3">
    <source>
        <dbReference type="Proteomes" id="UP000254101"/>
    </source>
</evidence>
<dbReference type="OrthoDB" id="7605616at2"/>
<organism evidence="2 3">
    <name type="scientific">Alteriqipengyuania lutimaris</name>
    <dbReference type="NCBI Taxonomy" id="1538146"/>
    <lineage>
        <taxon>Bacteria</taxon>
        <taxon>Pseudomonadati</taxon>
        <taxon>Pseudomonadota</taxon>
        <taxon>Alphaproteobacteria</taxon>
        <taxon>Sphingomonadales</taxon>
        <taxon>Erythrobacteraceae</taxon>
        <taxon>Alteriqipengyuania</taxon>
    </lineage>
</organism>
<sequence length="84" mass="8468">MGLLILLCSGAVLGWLVALITGADNSRAAWLRVGLGAAATVLSGAAVSEVPLIETLGVRALLVSLATGCTVLALISLMDPIARR</sequence>
<reference evidence="2 3" key="1">
    <citation type="submission" date="2018-07" db="EMBL/GenBank/DDBJ databases">
        <title>Erythrobacter nanhaiensis sp. nov., a novel member of the genus Erythrobacter isolated from the South China Sea.</title>
        <authorList>
            <person name="Chen X."/>
            <person name="Liu J."/>
        </authorList>
    </citation>
    <scope>NUCLEOTIDE SEQUENCE [LARGE SCALE GENOMIC DNA]</scope>
    <source>
        <strain evidence="2 3">S-5</strain>
    </source>
</reference>
<keyword evidence="1" id="KW-0472">Membrane</keyword>
<protein>
    <recommendedName>
        <fullName evidence="4">GlsB/YeaQ/YmgE family stress response membrane protein</fullName>
    </recommendedName>
</protein>
<evidence type="ECO:0000313" key="2">
    <source>
        <dbReference type="EMBL" id="RDS76897.1"/>
    </source>
</evidence>
<dbReference type="AlphaFoldDB" id="A0A395LKL0"/>
<keyword evidence="1" id="KW-0812">Transmembrane</keyword>